<evidence type="ECO:0000313" key="4">
    <source>
        <dbReference type="Proteomes" id="UP000313988"/>
    </source>
</evidence>
<organism evidence="3 4">
    <name type="scientific">Deinococcus radiopugnans ATCC 19172</name>
    <dbReference type="NCBI Taxonomy" id="585398"/>
    <lineage>
        <taxon>Bacteria</taxon>
        <taxon>Thermotogati</taxon>
        <taxon>Deinococcota</taxon>
        <taxon>Deinococci</taxon>
        <taxon>Deinococcales</taxon>
        <taxon>Deinococcaceae</taxon>
        <taxon>Deinococcus</taxon>
    </lineage>
</organism>
<accession>A0A5C4YAI8</accession>
<proteinExistence type="predicted"/>
<evidence type="ECO:0000259" key="1">
    <source>
        <dbReference type="PROSITE" id="PS50206"/>
    </source>
</evidence>
<dbReference type="SMART" id="SM00450">
    <property type="entry name" value="RHOD"/>
    <property type="match status" value="1"/>
</dbReference>
<name>A0A5C4YAI8_9DEIO</name>
<sequence length="115" mass="11952">MFGFLKKWLGGASGPASLSPQDAQALATSGAVILDVRSAAERRAAFIPGSTHIPLDELQTKLAQLPRQKTIICQCASGRRSALATRLLSAAGLDARNLRGGIAAWQGAGLPTKSK</sequence>
<dbReference type="AlphaFoldDB" id="A0A5C4YAI8"/>
<dbReference type="SUPFAM" id="SSF52821">
    <property type="entry name" value="Rhodanese/Cell cycle control phosphatase"/>
    <property type="match status" value="1"/>
</dbReference>
<evidence type="ECO:0000313" key="2">
    <source>
        <dbReference type="EMBL" id="MBB6015364.1"/>
    </source>
</evidence>
<dbReference type="InterPro" id="IPR001763">
    <property type="entry name" value="Rhodanese-like_dom"/>
</dbReference>
<dbReference type="Proteomes" id="UP000629870">
    <property type="component" value="Unassembled WGS sequence"/>
</dbReference>
<dbReference type="Gene3D" id="3.40.250.10">
    <property type="entry name" value="Rhodanese-like domain"/>
    <property type="match status" value="1"/>
</dbReference>
<dbReference type="EMBL" id="VDMO01000001">
    <property type="protein sequence ID" value="TNM72945.1"/>
    <property type="molecule type" value="Genomic_DNA"/>
</dbReference>
<evidence type="ECO:0000313" key="5">
    <source>
        <dbReference type="Proteomes" id="UP000629870"/>
    </source>
</evidence>
<dbReference type="EMBL" id="JACHEW010000002">
    <property type="protein sequence ID" value="MBB6015364.1"/>
    <property type="molecule type" value="Genomic_DNA"/>
</dbReference>
<dbReference type="CDD" id="cd00158">
    <property type="entry name" value="RHOD"/>
    <property type="match status" value="1"/>
</dbReference>
<gene>
    <name evidence="3" type="ORF">FHR04_00505</name>
    <name evidence="2" type="ORF">HNQ04_000593</name>
</gene>
<dbReference type="InterPro" id="IPR036873">
    <property type="entry name" value="Rhodanese-like_dom_sf"/>
</dbReference>
<dbReference type="PANTHER" id="PTHR43031:SF1">
    <property type="entry name" value="PYRIDINE NUCLEOTIDE-DISULPHIDE OXIDOREDUCTASE"/>
    <property type="match status" value="1"/>
</dbReference>
<reference evidence="3 4" key="1">
    <citation type="submission" date="2019-06" db="EMBL/GenBank/DDBJ databases">
        <title>Genome sequence of Deinococcus radiopugnans ATCC 19172.</title>
        <authorList>
            <person name="Maclea K.S."/>
            <person name="Maynard C.R."/>
        </authorList>
    </citation>
    <scope>NUCLEOTIDE SEQUENCE [LARGE SCALE GENOMIC DNA]</scope>
    <source>
        <strain evidence="3 4">ATCC 19172</strain>
    </source>
</reference>
<dbReference type="Pfam" id="PF00581">
    <property type="entry name" value="Rhodanese"/>
    <property type="match status" value="1"/>
</dbReference>
<dbReference type="InterPro" id="IPR050229">
    <property type="entry name" value="GlpE_sulfurtransferase"/>
</dbReference>
<dbReference type="OrthoDB" id="9800872at2"/>
<dbReference type="PANTHER" id="PTHR43031">
    <property type="entry name" value="FAD-DEPENDENT OXIDOREDUCTASE"/>
    <property type="match status" value="1"/>
</dbReference>
<evidence type="ECO:0000313" key="3">
    <source>
        <dbReference type="EMBL" id="TNM72945.1"/>
    </source>
</evidence>
<reference evidence="2 5" key="2">
    <citation type="submission" date="2020-08" db="EMBL/GenBank/DDBJ databases">
        <title>Genomic Encyclopedia of Type Strains, Phase IV (KMG-IV): sequencing the most valuable type-strain genomes for metagenomic binning, comparative biology and taxonomic classification.</title>
        <authorList>
            <person name="Goeker M."/>
        </authorList>
    </citation>
    <scope>NUCLEOTIDE SEQUENCE [LARGE SCALE GENOMIC DNA]</scope>
    <source>
        <strain evidence="2 5">DSM 12027</strain>
    </source>
</reference>
<keyword evidence="5" id="KW-1185">Reference proteome</keyword>
<dbReference type="RefSeq" id="WP_139399857.1">
    <property type="nucleotide sequence ID" value="NZ_JACHEW010000002.1"/>
</dbReference>
<dbReference type="PROSITE" id="PS50206">
    <property type="entry name" value="RHODANESE_3"/>
    <property type="match status" value="1"/>
</dbReference>
<feature type="domain" description="Rhodanese" evidence="1">
    <location>
        <begin position="27"/>
        <end position="114"/>
    </location>
</feature>
<protein>
    <submittedName>
        <fullName evidence="3">Rhodanese-like domain-containing protein</fullName>
    </submittedName>
    <submittedName>
        <fullName evidence="2">Rhodanese-related sulfurtransferase</fullName>
    </submittedName>
</protein>
<dbReference type="Proteomes" id="UP000313988">
    <property type="component" value="Unassembled WGS sequence"/>
</dbReference>
<comment type="caution">
    <text evidence="3">The sequence shown here is derived from an EMBL/GenBank/DDBJ whole genome shotgun (WGS) entry which is preliminary data.</text>
</comment>